<keyword evidence="3 7" id="KW-0687">Ribonucleoprotein</keyword>
<name>A0A8T2QXB0_CERRI</name>
<evidence type="ECO:0000256" key="7">
    <source>
        <dbReference type="RuleBase" id="RU000660"/>
    </source>
</evidence>
<dbReference type="AlphaFoldDB" id="A0A8T2QXB0"/>
<evidence type="ECO:0000313" key="9">
    <source>
        <dbReference type="Proteomes" id="UP000825935"/>
    </source>
</evidence>
<evidence type="ECO:0000256" key="6">
    <source>
        <dbReference type="ARBA" id="ARBA00082728"/>
    </source>
</evidence>
<dbReference type="InterPro" id="IPR000456">
    <property type="entry name" value="Ribosomal_bL17"/>
</dbReference>
<dbReference type="SUPFAM" id="SSF64263">
    <property type="entry name" value="Prokaryotic ribosomal protein L17"/>
    <property type="match status" value="1"/>
</dbReference>
<dbReference type="OrthoDB" id="275000at2759"/>
<protein>
    <recommendedName>
        <fullName evidence="4">Large ribosomal subunit protein bL17c</fullName>
    </recommendedName>
    <alternativeName>
        <fullName evidence="5">50S ribosomal protein L17, chloroplastic</fullName>
    </alternativeName>
    <alternativeName>
        <fullName evidence="6">CL17</fullName>
    </alternativeName>
</protein>
<dbReference type="GO" id="GO:0003735">
    <property type="term" value="F:structural constituent of ribosome"/>
    <property type="evidence" value="ECO:0007669"/>
    <property type="project" value="InterPro"/>
</dbReference>
<evidence type="ECO:0000256" key="3">
    <source>
        <dbReference type="ARBA" id="ARBA00023274"/>
    </source>
</evidence>
<dbReference type="Gene3D" id="3.90.1030.10">
    <property type="entry name" value="Ribosomal protein L17"/>
    <property type="match status" value="1"/>
</dbReference>
<evidence type="ECO:0000256" key="5">
    <source>
        <dbReference type="ARBA" id="ARBA00077677"/>
    </source>
</evidence>
<proteinExistence type="inferred from homology"/>
<dbReference type="GO" id="GO:0006412">
    <property type="term" value="P:translation"/>
    <property type="evidence" value="ECO:0007669"/>
    <property type="project" value="InterPro"/>
</dbReference>
<evidence type="ECO:0000256" key="4">
    <source>
        <dbReference type="ARBA" id="ARBA00072708"/>
    </source>
</evidence>
<dbReference type="NCBIfam" id="TIGR00059">
    <property type="entry name" value="L17"/>
    <property type="match status" value="1"/>
</dbReference>
<keyword evidence="9" id="KW-1185">Reference proteome</keyword>
<dbReference type="PANTHER" id="PTHR14413">
    <property type="entry name" value="RIBOSOMAL PROTEIN L17"/>
    <property type="match status" value="1"/>
</dbReference>
<reference evidence="8" key="1">
    <citation type="submission" date="2021-08" db="EMBL/GenBank/DDBJ databases">
        <title>WGS assembly of Ceratopteris richardii.</title>
        <authorList>
            <person name="Marchant D.B."/>
            <person name="Chen G."/>
            <person name="Jenkins J."/>
            <person name="Shu S."/>
            <person name="Leebens-Mack J."/>
            <person name="Grimwood J."/>
            <person name="Schmutz J."/>
            <person name="Soltis P."/>
            <person name="Soltis D."/>
            <person name="Chen Z.-H."/>
        </authorList>
    </citation>
    <scope>NUCLEOTIDE SEQUENCE</scope>
    <source>
        <strain evidence="8">Whitten #5841</strain>
        <tissue evidence="8">Leaf</tissue>
    </source>
</reference>
<dbReference type="InterPro" id="IPR047859">
    <property type="entry name" value="Ribosomal_bL17_CS"/>
</dbReference>
<gene>
    <name evidence="8" type="ORF">KP509_31G010800</name>
</gene>
<dbReference type="GO" id="GO:0022625">
    <property type="term" value="C:cytosolic large ribosomal subunit"/>
    <property type="evidence" value="ECO:0007669"/>
    <property type="project" value="TreeGrafter"/>
</dbReference>
<dbReference type="InterPro" id="IPR036373">
    <property type="entry name" value="Ribosomal_bL17_sf"/>
</dbReference>
<evidence type="ECO:0000256" key="1">
    <source>
        <dbReference type="ARBA" id="ARBA00008777"/>
    </source>
</evidence>
<keyword evidence="2 7" id="KW-0689">Ribosomal protein</keyword>
<comment type="similarity">
    <text evidence="1 7">Belongs to the bacterial ribosomal protein bL17 family.</text>
</comment>
<dbReference type="PROSITE" id="PS01167">
    <property type="entry name" value="RIBOSOMAL_L17"/>
    <property type="match status" value="1"/>
</dbReference>
<accession>A0A8T2QXB0</accession>
<dbReference type="Proteomes" id="UP000825935">
    <property type="component" value="Chromosome 31"/>
</dbReference>
<dbReference type="OMA" id="FDHTFTI"/>
<comment type="caution">
    <text evidence="8">The sequence shown here is derived from an EMBL/GenBank/DDBJ whole genome shotgun (WGS) entry which is preliminary data.</text>
</comment>
<organism evidence="8 9">
    <name type="scientific">Ceratopteris richardii</name>
    <name type="common">Triangle waterfern</name>
    <dbReference type="NCBI Taxonomy" id="49495"/>
    <lineage>
        <taxon>Eukaryota</taxon>
        <taxon>Viridiplantae</taxon>
        <taxon>Streptophyta</taxon>
        <taxon>Embryophyta</taxon>
        <taxon>Tracheophyta</taxon>
        <taxon>Polypodiopsida</taxon>
        <taxon>Polypodiidae</taxon>
        <taxon>Polypodiales</taxon>
        <taxon>Pteridineae</taxon>
        <taxon>Pteridaceae</taxon>
        <taxon>Parkerioideae</taxon>
        <taxon>Ceratopteris</taxon>
    </lineage>
</organism>
<dbReference type="PANTHER" id="PTHR14413:SF16">
    <property type="entry name" value="LARGE RIBOSOMAL SUBUNIT PROTEIN BL17M"/>
    <property type="match status" value="1"/>
</dbReference>
<sequence>MIMATCSSKSAGISCWSMASLRASLPTHRISLSSHRRVRIAPQQAFCGLHQHNLLKLTADSSVSSFGVSNGARVFAMRHGKRVPKLNRPPDQRRALLRGLTTELLRHGRIKTTQSRAKAMRKHVDHMITLAKGGSLHQRRQALGYLYDKNIVHALFAEVPDRYGERNGGYTRIIRTMPRRGDNAPMAFIELV</sequence>
<dbReference type="EMBL" id="CM035436">
    <property type="protein sequence ID" value="KAH7288071.1"/>
    <property type="molecule type" value="Genomic_DNA"/>
</dbReference>
<evidence type="ECO:0000313" key="8">
    <source>
        <dbReference type="EMBL" id="KAH7288071.1"/>
    </source>
</evidence>
<dbReference type="HAMAP" id="MF_01368">
    <property type="entry name" value="Ribosomal_bL17"/>
    <property type="match status" value="1"/>
</dbReference>
<dbReference type="Pfam" id="PF01196">
    <property type="entry name" value="Ribosomal_L17"/>
    <property type="match status" value="1"/>
</dbReference>
<dbReference type="FunFam" id="3.90.1030.10:FF:000001">
    <property type="entry name" value="50S ribosomal protein L17"/>
    <property type="match status" value="1"/>
</dbReference>
<evidence type="ECO:0000256" key="2">
    <source>
        <dbReference type="ARBA" id="ARBA00022980"/>
    </source>
</evidence>